<feature type="coiled-coil region" evidence="3">
    <location>
        <begin position="513"/>
        <end position="540"/>
    </location>
</feature>
<evidence type="ECO:0000313" key="5">
    <source>
        <dbReference type="Proteomes" id="UP000361836"/>
    </source>
</evidence>
<dbReference type="AlphaFoldDB" id="A0A5K1JFT0"/>
<sequence length="547" mass="61600">MLKTKAEFATLRLNEDLKPYMSRYLSDLVSHMVEKYQPSSGTKRLIELCCRDFEFSSEHVDGPSWSVLGIDLKRPSAASFEFEDRVYNEATDEWDYVPACVCKNRVKVPTSTFTAIEENIFLYDYEQDAASHTYESALIYCRPPELRPLSQFPASIDAANARVLDFLRTRSKQLQRSAGIPDLLSVTEWYYIFLAASIACSQSHATAVIQISDRLFNLARAVDGRRLLCDLGLLKGIALLPNTIAKKAEGRALLFIGDGEPNDPYFLFDGRSFDDKQMTDEILHQLLDSVDRAYSDQKNPAYWHRLEDQGNGIYPLLPNTKSGSFDERMFIPLGSLAPIYRGTARSVVTKLPESDLTDSYQQHDCYYLSLKHLHDGAIIAAEDVLERVPDTDIYDVSRVDYEDFRKAKPIDASEASLLISRVGPPFKLALITPGHFSVGSERPVERGLLFESIVPCDAMFCATFEDELLAQFVLAYLSSDEGQKKLADTSHGDALVQLAPMDLRSMTVPVPGRAEQERYAQEYEAKQRAYENALKQAEHYAASKGTM</sequence>
<dbReference type="Proteomes" id="UP000361836">
    <property type="component" value="Unassembled WGS sequence"/>
</dbReference>
<keyword evidence="2" id="KW-0238">DNA-binding</keyword>
<keyword evidence="3" id="KW-0175">Coiled coil</keyword>
<protein>
    <submittedName>
        <fullName evidence="4">Uncharacterized protein</fullName>
    </submittedName>
</protein>
<dbReference type="SUPFAM" id="SSF116734">
    <property type="entry name" value="DNA methylase specificity domain"/>
    <property type="match status" value="1"/>
</dbReference>
<evidence type="ECO:0000256" key="2">
    <source>
        <dbReference type="ARBA" id="ARBA00023125"/>
    </source>
</evidence>
<name>A0A5K1JFT0_9ACTN</name>
<dbReference type="GO" id="GO:0009307">
    <property type="term" value="P:DNA restriction-modification system"/>
    <property type="evidence" value="ECO:0007669"/>
    <property type="project" value="UniProtKB-KW"/>
</dbReference>
<accession>A0A5K1JFT0</accession>
<evidence type="ECO:0000256" key="3">
    <source>
        <dbReference type="SAM" id="Coils"/>
    </source>
</evidence>
<dbReference type="RefSeq" id="WP_154033541.1">
    <property type="nucleotide sequence ID" value="NZ_CAAKNU010000099.1"/>
</dbReference>
<keyword evidence="1" id="KW-0680">Restriction system</keyword>
<keyword evidence="5" id="KW-1185">Reference proteome</keyword>
<dbReference type="GO" id="GO:0003677">
    <property type="term" value="F:DNA binding"/>
    <property type="evidence" value="ECO:0007669"/>
    <property type="project" value="UniProtKB-KW"/>
</dbReference>
<dbReference type="Gene3D" id="3.90.220.20">
    <property type="entry name" value="DNA methylase specificity domains"/>
    <property type="match status" value="1"/>
</dbReference>
<dbReference type="InterPro" id="IPR044946">
    <property type="entry name" value="Restrct_endonuc_typeI_TRD_sf"/>
</dbReference>
<dbReference type="EMBL" id="CABWIE010000036">
    <property type="protein sequence ID" value="VWM03530.1"/>
    <property type="molecule type" value="Genomic_DNA"/>
</dbReference>
<proteinExistence type="predicted"/>
<reference evidence="4 5" key="1">
    <citation type="submission" date="2019-10" db="EMBL/GenBank/DDBJ databases">
        <authorList>
            <person name="Wolf R A."/>
        </authorList>
    </citation>
    <scope>NUCLEOTIDE SEQUENCE [LARGE SCALE GENOMIC DNA]</scope>
    <source>
        <strain evidence="4">Collinsella_aerofaciens_MC2</strain>
    </source>
</reference>
<evidence type="ECO:0000256" key="1">
    <source>
        <dbReference type="ARBA" id="ARBA00022747"/>
    </source>
</evidence>
<organism evidence="4 5">
    <name type="scientific">Collinsella aerofaciens</name>
    <dbReference type="NCBI Taxonomy" id="74426"/>
    <lineage>
        <taxon>Bacteria</taxon>
        <taxon>Bacillati</taxon>
        <taxon>Actinomycetota</taxon>
        <taxon>Coriobacteriia</taxon>
        <taxon>Coriobacteriales</taxon>
        <taxon>Coriobacteriaceae</taxon>
        <taxon>Collinsella</taxon>
    </lineage>
</organism>
<evidence type="ECO:0000313" key="4">
    <source>
        <dbReference type="EMBL" id="VWM03530.1"/>
    </source>
</evidence>
<gene>
    <name evidence="4" type="ORF">KCJAJFAP_01315</name>
</gene>